<dbReference type="InterPro" id="IPR036259">
    <property type="entry name" value="MFS_trans_sf"/>
</dbReference>
<dbReference type="AlphaFoldDB" id="A0A6G9Y3K1"/>
<dbReference type="CDD" id="cd17504">
    <property type="entry name" value="MFS_MMR_MDR_like"/>
    <property type="match status" value="1"/>
</dbReference>
<feature type="transmembrane region" description="Helical" evidence="6">
    <location>
        <begin position="384"/>
        <end position="406"/>
    </location>
</feature>
<feature type="transmembrane region" description="Helical" evidence="6">
    <location>
        <begin position="204"/>
        <end position="228"/>
    </location>
</feature>
<protein>
    <submittedName>
        <fullName evidence="8">MFS transporter</fullName>
    </submittedName>
</protein>
<keyword evidence="5 6" id="KW-0472">Membrane</keyword>
<sequence>MVGVVVSLMQTLVIPIIPSLPTLLDTSAANASWVVTATLLAGAVATPISGRLGDMFGKRRVLFANLLLLVAGSVVCATFSSLIPEIVGRSLQGAAVGAIPLGISIMRDELPAEKVGSAMAIMSATLGVGGALGLPLAAAIAQNADWHMLFWTAAGLGVLCAALVFVFVPESPVRTPAKFDFGGALGLSIALLALLIPITKGADWGWASAPTLILFAVSVVVFLGWGAYELRQGSPLVDLRVSARPRVLFTNMASIAVGFALYGMSLTFPQLLMAPEQTGYGFGLSMVNAGLALAPTGFVMMLLSPVSARLSAARGPKVTLALGAAVIAAGYLCAVVLMNSVWEIMVASMIVAAGVGLAYAAMPALIMGAVPITETAAANGLNSLMRSVGTSTSSAVMSVVLAHMTMQLGPHVLPSRDGFHTTFLIATAAAIVAIVLTALIPMRRAADAASTVGHA</sequence>
<feature type="transmembrane region" description="Helical" evidence="6">
    <location>
        <begin position="418"/>
        <end position="440"/>
    </location>
</feature>
<evidence type="ECO:0000313" key="9">
    <source>
        <dbReference type="Proteomes" id="UP000501705"/>
    </source>
</evidence>
<comment type="subcellular location">
    <subcellularLocation>
        <location evidence="1">Cell membrane</location>
        <topology evidence="1">Multi-pass membrane protein</topology>
    </subcellularLocation>
</comment>
<feature type="transmembrane region" description="Helical" evidence="6">
    <location>
        <begin position="148"/>
        <end position="167"/>
    </location>
</feature>
<accession>A0A6G9Y3K1</accession>
<reference evidence="8 9" key="1">
    <citation type="journal article" date="2019" name="ACS Chem. Biol.">
        <title>Identification and Mobilization of a Cryptic Antibiotic Biosynthesis Gene Locus from a Human-Pathogenic Nocardia Isolate.</title>
        <authorList>
            <person name="Herisse M."/>
            <person name="Ishida K."/>
            <person name="Porter J.L."/>
            <person name="Howden B."/>
            <person name="Hertweck C."/>
            <person name="Stinear T.P."/>
            <person name="Pidot S.J."/>
        </authorList>
    </citation>
    <scope>NUCLEOTIDE SEQUENCE [LARGE SCALE GENOMIC DNA]</scope>
    <source>
        <strain evidence="8 9">AUSMDU00024985</strain>
    </source>
</reference>
<dbReference type="PANTHER" id="PTHR42718">
    <property type="entry name" value="MAJOR FACILITATOR SUPERFAMILY MULTIDRUG TRANSPORTER MFSC"/>
    <property type="match status" value="1"/>
</dbReference>
<dbReference type="Gene3D" id="1.20.1720.10">
    <property type="entry name" value="Multidrug resistance protein D"/>
    <property type="match status" value="1"/>
</dbReference>
<evidence type="ECO:0000256" key="1">
    <source>
        <dbReference type="ARBA" id="ARBA00004651"/>
    </source>
</evidence>
<dbReference type="EMBL" id="CP046171">
    <property type="protein sequence ID" value="QIS07805.1"/>
    <property type="molecule type" value="Genomic_DNA"/>
</dbReference>
<dbReference type="Gene3D" id="1.20.1250.20">
    <property type="entry name" value="MFS general substrate transporter like domains"/>
    <property type="match status" value="1"/>
</dbReference>
<evidence type="ECO:0000256" key="2">
    <source>
        <dbReference type="ARBA" id="ARBA00022448"/>
    </source>
</evidence>
<feature type="transmembrane region" description="Helical" evidence="6">
    <location>
        <begin position="344"/>
        <end position="372"/>
    </location>
</feature>
<evidence type="ECO:0000256" key="4">
    <source>
        <dbReference type="ARBA" id="ARBA00022989"/>
    </source>
</evidence>
<feature type="transmembrane region" description="Helical" evidence="6">
    <location>
        <begin position="118"/>
        <end position="142"/>
    </location>
</feature>
<feature type="transmembrane region" description="Helical" evidence="6">
    <location>
        <begin position="280"/>
        <end position="306"/>
    </location>
</feature>
<feature type="transmembrane region" description="Helical" evidence="6">
    <location>
        <begin position="89"/>
        <end position="106"/>
    </location>
</feature>
<dbReference type="PROSITE" id="PS50850">
    <property type="entry name" value="MFS"/>
    <property type="match status" value="1"/>
</dbReference>
<dbReference type="InterPro" id="IPR011701">
    <property type="entry name" value="MFS"/>
</dbReference>
<name>A0A6G9Y3K1_NOCBR</name>
<dbReference type="InterPro" id="IPR020846">
    <property type="entry name" value="MFS_dom"/>
</dbReference>
<feature type="transmembrane region" description="Helical" evidence="6">
    <location>
        <begin position="318"/>
        <end position="338"/>
    </location>
</feature>
<dbReference type="PANTHER" id="PTHR42718:SF9">
    <property type="entry name" value="MAJOR FACILITATOR SUPERFAMILY MULTIDRUG TRANSPORTER MFSC"/>
    <property type="match status" value="1"/>
</dbReference>
<gene>
    <name evidence="8" type="ORF">F5X71_30365</name>
</gene>
<evidence type="ECO:0000259" key="7">
    <source>
        <dbReference type="PROSITE" id="PS50850"/>
    </source>
</evidence>
<organism evidence="8 9">
    <name type="scientific">Nocardia brasiliensis</name>
    <dbReference type="NCBI Taxonomy" id="37326"/>
    <lineage>
        <taxon>Bacteria</taxon>
        <taxon>Bacillati</taxon>
        <taxon>Actinomycetota</taxon>
        <taxon>Actinomycetes</taxon>
        <taxon>Mycobacteriales</taxon>
        <taxon>Nocardiaceae</taxon>
        <taxon>Nocardia</taxon>
    </lineage>
</organism>
<evidence type="ECO:0000256" key="6">
    <source>
        <dbReference type="SAM" id="Phobius"/>
    </source>
</evidence>
<evidence type="ECO:0000256" key="3">
    <source>
        <dbReference type="ARBA" id="ARBA00022692"/>
    </source>
</evidence>
<dbReference type="GO" id="GO:0022857">
    <property type="term" value="F:transmembrane transporter activity"/>
    <property type="evidence" value="ECO:0007669"/>
    <property type="project" value="InterPro"/>
</dbReference>
<feature type="domain" description="Major facilitator superfamily (MFS) profile" evidence="7">
    <location>
        <begin position="1"/>
        <end position="445"/>
    </location>
</feature>
<dbReference type="GO" id="GO:0005886">
    <property type="term" value="C:plasma membrane"/>
    <property type="evidence" value="ECO:0007669"/>
    <property type="project" value="UniProtKB-SubCell"/>
</dbReference>
<proteinExistence type="predicted"/>
<evidence type="ECO:0000313" key="8">
    <source>
        <dbReference type="EMBL" id="QIS07805.1"/>
    </source>
</evidence>
<feature type="transmembrane region" description="Helical" evidence="6">
    <location>
        <begin position="31"/>
        <end position="50"/>
    </location>
</feature>
<dbReference type="Pfam" id="PF07690">
    <property type="entry name" value="MFS_1"/>
    <property type="match status" value="1"/>
</dbReference>
<dbReference type="SUPFAM" id="SSF103473">
    <property type="entry name" value="MFS general substrate transporter"/>
    <property type="match status" value="1"/>
</dbReference>
<keyword evidence="3 6" id="KW-0812">Transmembrane</keyword>
<evidence type="ECO:0000256" key="5">
    <source>
        <dbReference type="ARBA" id="ARBA00023136"/>
    </source>
</evidence>
<feature type="transmembrane region" description="Helical" evidence="6">
    <location>
        <begin position="62"/>
        <end position="83"/>
    </location>
</feature>
<keyword evidence="2" id="KW-0813">Transport</keyword>
<feature type="transmembrane region" description="Helical" evidence="6">
    <location>
        <begin position="179"/>
        <end position="198"/>
    </location>
</feature>
<keyword evidence="4 6" id="KW-1133">Transmembrane helix</keyword>
<dbReference type="Proteomes" id="UP000501705">
    <property type="component" value="Chromosome"/>
</dbReference>
<feature type="transmembrane region" description="Helical" evidence="6">
    <location>
        <begin position="248"/>
        <end position="268"/>
    </location>
</feature>